<dbReference type="InterPro" id="IPR036918">
    <property type="entry name" value="Pyrv_Knase_C_sf"/>
</dbReference>
<evidence type="ECO:0000259" key="15">
    <source>
        <dbReference type="Pfam" id="PF00224"/>
    </source>
</evidence>
<evidence type="ECO:0000313" key="18">
    <source>
        <dbReference type="EMBL" id="CAB3257831.1"/>
    </source>
</evidence>
<accession>A0A8S1BLI9</accession>
<evidence type="ECO:0000313" key="19">
    <source>
        <dbReference type="Proteomes" id="UP000494106"/>
    </source>
</evidence>
<evidence type="ECO:0000256" key="14">
    <source>
        <dbReference type="RuleBase" id="RU000504"/>
    </source>
</evidence>
<feature type="domain" description="Pyruvate kinase barrel" evidence="15">
    <location>
        <begin position="49"/>
        <end position="381"/>
    </location>
</feature>
<evidence type="ECO:0000256" key="4">
    <source>
        <dbReference type="ARBA" id="ARBA00012142"/>
    </source>
</evidence>
<dbReference type="InterPro" id="IPR015806">
    <property type="entry name" value="Pyrv_Knase_insert_dom_sf"/>
</dbReference>
<evidence type="ECO:0000313" key="20">
    <source>
        <dbReference type="Proteomes" id="UP000494256"/>
    </source>
</evidence>
<evidence type="ECO:0000256" key="13">
    <source>
        <dbReference type="ARBA" id="ARBA00048967"/>
    </source>
</evidence>
<dbReference type="InterPro" id="IPR015793">
    <property type="entry name" value="Pyrv_Knase_brl"/>
</dbReference>
<dbReference type="InterPro" id="IPR011037">
    <property type="entry name" value="Pyrv_Knase-like_insert_dom_sf"/>
</dbReference>
<dbReference type="EC" id="2.7.1.40" evidence="4 14"/>
<dbReference type="SUPFAM" id="SSF52935">
    <property type="entry name" value="PK C-terminal domain-like"/>
    <property type="match status" value="1"/>
</dbReference>
<keyword evidence="10 14" id="KW-0460">Magnesium</keyword>
<evidence type="ECO:0000256" key="9">
    <source>
        <dbReference type="ARBA" id="ARBA00022840"/>
    </source>
</evidence>
<evidence type="ECO:0000256" key="7">
    <source>
        <dbReference type="ARBA" id="ARBA00022741"/>
    </source>
</evidence>
<keyword evidence="19" id="KW-1185">Reference proteome</keyword>
<keyword evidence="5 14" id="KW-0808">Transferase</keyword>
<evidence type="ECO:0000256" key="11">
    <source>
        <dbReference type="ARBA" id="ARBA00023152"/>
    </source>
</evidence>
<keyword evidence="9" id="KW-0067">ATP-binding</keyword>
<dbReference type="Proteomes" id="UP000494106">
    <property type="component" value="Unassembled WGS sequence"/>
</dbReference>
<comment type="catalytic activity">
    <reaction evidence="13">
        <text>pyruvate + ATP = phosphoenolpyruvate + ADP + H(+)</text>
        <dbReference type="Rhea" id="RHEA:18157"/>
        <dbReference type="ChEBI" id="CHEBI:15361"/>
        <dbReference type="ChEBI" id="CHEBI:15378"/>
        <dbReference type="ChEBI" id="CHEBI:30616"/>
        <dbReference type="ChEBI" id="CHEBI:58702"/>
        <dbReference type="ChEBI" id="CHEBI:456216"/>
        <dbReference type="EC" id="2.7.1.40"/>
    </reaction>
    <physiologicalReaction direction="right-to-left" evidence="13">
        <dbReference type="Rhea" id="RHEA:18159"/>
    </physiologicalReaction>
</comment>
<comment type="cofactor">
    <cofactor evidence="1">
        <name>K(+)</name>
        <dbReference type="ChEBI" id="CHEBI:29103"/>
    </cofactor>
</comment>
<feature type="domain" description="Pyruvate kinase C-terminal" evidence="16">
    <location>
        <begin position="418"/>
        <end position="534"/>
    </location>
</feature>
<dbReference type="GO" id="GO:0005524">
    <property type="term" value="F:ATP binding"/>
    <property type="evidence" value="ECO:0007669"/>
    <property type="project" value="UniProtKB-KW"/>
</dbReference>
<evidence type="ECO:0000256" key="10">
    <source>
        <dbReference type="ARBA" id="ARBA00022842"/>
    </source>
</evidence>
<evidence type="ECO:0000256" key="12">
    <source>
        <dbReference type="ARBA" id="ARBA00023317"/>
    </source>
</evidence>
<dbReference type="InterPro" id="IPR040442">
    <property type="entry name" value="Pyrv_kinase-like_dom_sf"/>
</dbReference>
<proteinExistence type="inferred from homology"/>
<comment type="caution">
    <text evidence="18">The sequence shown here is derived from an EMBL/GenBank/DDBJ whole genome shotgun (WGS) entry which is preliminary data.</text>
</comment>
<dbReference type="EMBL" id="CADEBD010000308">
    <property type="protein sequence ID" value="CAB3239430.1"/>
    <property type="molecule type" value="Genomic_DNA"/>
</dbReference>
<dbReference type="NCBIfam" id="TIGR01064">
    <property type="entry name" value="pyruv_kin"/>
    <property type="match status" value="1"/>
</dbReference>
<gene>
    <name evidence="18" type="ORF">APLA_LOCUS16201</name>
    <name evidence="17" type="ORF">APLA_LOCUS8697</name>
</gene>
<evidence type="ECO:0000259" key="16">
    <source>
        <dbReference type="Pfam" id="PF02887"/>
    </source>
</evidence>
<evidence type="ECO:0000256" key="8">
    <source>
        <dbReference type="ARBA" id="ARBA00022777"/>
    </source>
</evidence>
<dbReference type="SUPFAM" id="SSF50800">
    <property type="entry name" value="PK beta-barrel domain-like"/>
    <property type="match status" value="1"/>
</dbReference>
<dbReference type="Pfam" id="PF00224">
    <property type="entry name" value="PK"/>
    <property type="match status" value="1"/>
</dbReference>
<dbReference type="OrthoDB" id="108365at2759"/>
<evidence type="ECO:0000313" key="17">
    <source>
        <dbReference type="EMBL" id="CAB3239430.1"/>
    </source>
</evidence>
<keyword evidence="12" id="KW-0670">Pyruvate</keyword>
<sequence length="538" mass="59273">MTWPTLFDTKLSEYDAMEMPGQQLGASFAKTPLDHLLNLTINTPAPCQRLTGIMAAIGRATYNVETLEKMMEAGMNIAFLNMSFGSRDEHVEAIKMIRQAATNYSTTVGKLYPLAIAIRLTGRKIRTGRIADSYGEEVELITGDTVRLTTDETYKDRCSTYTVYIDFMYLAEQLKKGDYILLDNEKISLKVDVISATTLTCNIERGGHLGSYKDVFIPNVALNMPDYSEKDVLDITMAIDNQVDIIIASFVNNAGNITELRNLLGNQGKKISIIANIQTIEGYRNFDEILEVAQGILITRQELGSDISPKKLVIAQKNMIARANKANIPVCISAHVLSSMTHQKIPLRAELLDISNCVLDGADCLVLGPETAIGSYPVEAVLSMAGTCKEAEACIWSKQIFMDFVDKTPVPCNQTTCTAMAGVLAAQRCIAAAIIVITSTGKTAEIVAKYKPRCPIITVTRYPPVARRLHLFKGVVPLVYEDPPEGVWANDLENRISFGVKWAMEKAFIRIGDPIVIICGWRPGTGFTNTMKVIYALD</sequence>
<organism evidence="18 19">
    <name type="scientific">Arctia plantaginis</name>
    <name type="common">Wood tiger moth</name>
    <name type="synonym">Phalaena plantaginis</name>
    <dbReference type="NCBI Taxonomy" id="874455"/>
    <lineage>
        <taxon>Eukaryota</taxon>
        <taxon>Metazoa</taxon>
        <taxon>Ecdysozoa</taxon>
        <taxon>Arthropoda</taxon>
        <taxon>Hexapoda</taxon>
        <taxon>Insecta</taxon>
        <taxon>Pterygota</taxon>
        <taxon>Neoptera</taxon>
        <taxon>Endopterygota</taxon>
        <taxon>Lepidoptera</taxon>
        <taxon>Glossata</taxon>
        <taxon>Ditrysia</taxon>
        <taxon>Noctuoidea</taxon>
        <taxon>Erebidae</taxon>
        <taxon>Arctiinae</taxon>
        <taxon>Arctia</taxon>
    </lineage>
</organism>
<comment type="pathway">
    <text evidence="2 14">Carbohydrate degradation; glycolysis; pyruvate from D-glyceraldehyde 3-phosphate: step 5/5.</text>
</comment>
<dbReference type="AlphaFoldDB" id="A0A8S1BLI9"/>
<evidence type="ECO:0000256" key="1">
    <source>
        <dbReference type="ARBA" id="ARBA00001958"/>
    </source>
</evidence>
<dbReference type="FunFam" id="2.40.33.10:FF:000001">
    <property type="entry name" value="Pyruvate kinase"/>
    <property type="match status" value="1"/>
</dbReference>
<dbReference type="GO" id="GO:0016301">
    <property type="term" value="F:kinase activity"/>
    <property type="evidence" value="ECO:0007669"/>
    <property type="project" value="UniProtKB-KW"/>
</dbReference>
<dbReference type="InterPro" id="IPR001697">
    <property type="entry name" value="Pyr_Knase"/>
</dbReference>
<dbReference type="Pfam" id="PF02887">
    <property type="entry name" value="PK_C"/>
    <property type="match status" value="1"/>
</dbReference>
<evidence type="ECO:0000256" key="2">
    <source>
        <dbReference type="ARBA" id="ARBA00004997"/>
    </source>
</evidence>
<reference evidence="19 20" key="1">
    <citation type="submission" date="2020-04" db="EMBL/GenBank/DDBJ databases">
        <authorList>
            <person name="Wallbank WR R."/>
            <person name="Pardo Diaz C."/>
            <person name="Kozak K."/>
            <person name="Martin S."/>
            <person name="Jiggins C."/>
            <person name="Moest M."/>
            <person name="Warren A I."/>
            <person name="Byers J.R.P. K."/>
            <person name="Montejo-Kovacevich G."/>
            <person name="Yen C E."/>
        </authorList>
    </citation>
    <scope>NUCLEOTIDE SEQUENCE [LARGE SCALE GENOMIC DNA]</scope>
</reference>
<dbReference type="Gene3D" id="2.40.33.10">
    <property type="entry name" value="PK beta-barrel domain-like"/>
    <property type="match status" value="1"/>
</dbReference>
<evidence type="ECO:0000256" key="3">
    <source>
        <dbReference type="ARBA" id="ARBA00008663"/>
    </source>
</evidence>
<dbReference type="GO" id="GO:0030955">
    <property type="term" value="F:potassium ion binding"/>
    <property type="evidence" value="ECO:0007669"/>
    <property type="project" value="InterPro"/>
</dbReference>
<comment type="similarity">
    <text evidence="3 14">Belongs to the pyruvate kinase family.</text>
</comment>
<dbReference type="PRINTS" id="PR01050">
    <property type="entry name" value="PYRUVTKNASE"/>
</dbReference>
<dbReference type="GO" id="GO:0000287">
    <property type="term" value="F:magnesium ion binding"/>
    <property type="evidence" value="ECO:0007669"/>
    <property type="project" value="InterPro"/>
</dbReference>
<keyword evidence="6" id="KW-0479">Metal-binding</keyword>
<dbReference type="SUPFAM" id="SSF51621">
    <property type="entry name" value="Phosphoenolpyruvate/pyruvate domain"/>
    <property type="match status" value="1"/>
</dbReference>
<dbReference type="Gene3D" id="3.40.1380.20">
    <property type="entry name" value="Pyruvate kinase, C-terminal domain"/>
    <property type="match status" value="1"/>
</dbReference>
<dbReference type="EMBL" id="CADEBC010000592">
    <property type="protein sequence ID" value="CAB3257831.1"/>
    <property type="molecule type" value="Genomic_DNA"/>
</dbReference>
<dbReference type="Gene3D" id="3.20.20.60">
    <property type="entry name" value="Phosphoenolpyruvate-binding domains"/>
    <property type="match status" value="1"/>
</dbReference>
<evidence type="ECO:0000256" key="5">
    <source>
        <dbReference type="ARBA" id="ARBA00022679"/>
    </source>
</evidence>
<dbReference type="InterPro" id="IPR015795">
    <property type="entry name" value="Pyrv_Knase_C"/>
</dbReference>
<protein>
    <recommendedName>
        <fullName evidence="4 14">Pyruvate kinase</fullName>
        <ecNumber evidence="4 14">2.7.1.40</ecNumber>
    </recommendedName>
</protein>
<evidence type="ECO:0000256" key="6">
    <source>
        <dbReference type="ARBA" id="ARBA00022723"/>
    </source>
</evidence>
<keyword evidence="11 14" id="KW-0324">Glycolysis</keyword>
<dbReference type="GO" id="GO:0004743">
    <property type="term" value="F:pyruvate kinase activity"/>
    <property type="evidence" value="ECO:0007669"/>
    <property type="project" value="UniProtKB-EC"/>
</dbReference>
<keyword evidence="8 14" id="KW-0418">Kinase</keyword>
<dbReference type="PANTHER" id="PTHR11817">
    <property type="entry name" value="PYRUVATE KINASE"/>
    <property type="match status" value="1"/>
</dbReference>
<dbReference type="Proteomes" id="UP000494256">
    <property type="component" value="Unassembled WGS sequence"/>
</dbReference>
<name>A0A8S1BLI9_ARCPL</name>
<dbReference type="InterPro" id="IPR015813">
    <property type="entry name" value="Pyrv/PenolPyrv_kinase-like_dom"/>
</dbReference>
<keyword evidence="7" id="KW-0547">Nucleotide-binding</keyword>